<name>A0A545UWJ3_9HYPO</name>
<reference evidence="3 4" key="1">
    <citation type="journal article" date="2019" name="Appl. Microbiol. Biotechnol.">
        <title>Genome sequence of Isaria javanica and comparative genome analysis insights into family S53 peptidase evolution in fungal entomopathogens.</title>
        <authorList>
            <person name="Lin R."/>
            <person name="Zhang X."/>
            <person name="Xin B."/>
            <person name="Zou M."/>
            <person name="Gao Y."/>
            <person name="Qin F."/>
            <person name="Hu Q."/>
            <person name="Xie B."/>
            <person name="Cheng X."/>
        </authorList>
    </citation>
    <scope>NUCLEOTIDE SEQUENCE [LARGE SCALE GENOMIC DNA]</scope>
    <source>
        <strain evidence="3 4">IJ1G</strain>
    </source>
</reference>
<evidence type="ECO:0000259" key="2">
    <source>
        <dbReference type="Pfam" id="PF08881"/>
    </source>
</evidence>
<feature type="domain" description="Cyanovirin-N" evidence="2">
    <location>
        <begin position="23"/>
        <end position="75"/>
    </location>
</feature>
<dbReference type="InterPro" id="IPR011058">
    <property type="entry name" value="Cyanovirin-N"/>
</dbReference>
<dbReference type="PROSITE" id="PS51257">
    <property type="entry name" value="PROKAR_LIPOPROTEIN"/>
    <property type="match status" value="1"/>
</dbReference>
<dbReference type="AlphaFoldDB" id="A0A545UWJ3"/>
<dbReference type="EMBL" id="SPUK01000011">
    <property type="protein sequence ID" value="TQV93837.1"/>
    <property type="molecule type" value="Genomic_DNA"/>
</dbReference>
<dbReference type="SUPFAM" id="SSF51322">
    <property type="entry name" value="Cyanovirin-N"/>
    <property type="match status" value="1"/>
</dbReference>
<dbReference type="Pfam" id="PF08881">
    <property type="entry name" value="CVNH"/>
    <property type="match status" value="1"/>
</dbReference>
<dbReference type="Proteomes" id="UP000315783">
    <property type="component" value="Unassembled WGS sequence"/>
</dbReference>
<comment type="caution">
    <text evidence="3">The sequence shown here is derived from an EMBL/GenBank/DDBJ whole genome shotgun (WGS) entry which is preliminary data.</text>
</comment>
<dbReference type="STRING" id="43265.A0A545UWJ3"/>
<evidence type="ECO:0000313" key="4">
    <source>
        <dbReference type="Proteomes" id="UP000315783"/>
    </source>
</evidence>
<dbReference type="Gene3D" id="2.30.60.10">
    <property type="entry name" value="Cyanovirin-N"/>
    <property type="match status" value="1"/>
</dbReference>
<keyword evidence="4" id="KW-1185">Reference proteome</keyword>
<organism evidence="3 4">
    <name type="scientific">Cordyceps javanica</name>
    <dbReference type="NCBI Taxonomy" id="43265"/>
    <lineage>
        <taxon>Eukaryota</taxon>
        <taxon>Fungi</taxon>
        <taxon>Dikarya</taxon>
        <taxon>Ascomycota</taxon>
        <taxon>Pezizomycotina</taxon>
        <taxon>Sordariomycetes</taxon>
        <taxon>Hypocreomycetidae</taxon>
        <taxon>Hypocreales</taxon>
        <taxon>Cordycipitaceae</taxon>
        <taxon>Cordyceps</taxon>
    </lineage>
</organism>
<dbReference type="InterPro" id="IPR036673">
    <property type="entry name" value="Cyanovirin-N_sf"/>
</dbReference>
<feature type="signal peptide" evidence="1">
    <location>
        <begin position="1"/>
        <end position="26"/>
    </location>
</feature>
<keyword evidence="1" id="KW-0732">Signal</keyword>
<evidence type="ECO:0000256" key="1">
    <source>
        <dbReference type="SAM" id="SignalP"/>
    </source>
</evidence>
<accession>A0A545UWJ3</accession>
<feature type="chain" id="PRO_5022215195" evidence="1">
    <location>
        <begin position="27"/>
        <end position="178"/>
    </location>
</feature>
<evidence type="ECO:0000313" key="3">
    <source>
        <dbReference type="EMBL" id="TQV93837.1"/>
    </source>
</evidence>
<gene>
    <name evidence="3" type="ORF">IF1G_07569</name>
</gene>
<proteinExistence type="predicted"/>
<dbReference type="OrthoDB" id="2947935at2759"/>
<sequence length="178" mass="19115">MRWTRNTIAAALAFATLGSCVHYTDSCDDTNLSGTTLSGHCGDNKGNSPYSSLDLSKKVGNNWGVLAWVKISNRAALKLCTTLGTVFCLPSVAMVAVVMSTITSPTTGVFLHLTPSSIQAQTANNNHQEGYHNTSDSKYKLFGIIVYSTVATVNPVYEIIPRKVEFGPLTCSCRTNSN</sequence>
<protein>
    <submittedName>
        <fullName evidence="3">CVNHdomain-containing protein</fullName>
    </submittedName>
</protein>